<evidence type="ECO:0000259" key="1">
    <source>
        <dbReference type="PROSITE" id="PS50195"/>
    </source>
</evidence>
<dbReference type="CDD" id="cd06093">
    <property type="entry name" value="PX_domain"/>
    <property type="match status" value="1"/>
</dbReference>
<dbReference type="GO" id="GO:0005768">
    <property type="term" value="C:endosome"/>
    <property type="evidence" value="ECO:0007669"/>
    <property type="project" value="TreeGrafter"/>
</dbReference>
<protein>
    <recommendedName>
        <fullName evidence="1">PX domain-containing protein</fullName>
    </recommendedName>
</protein>
<sequence>MLAMLRNIPYLELTLPASTKVDVGGDAHTAFVVTLGVPRDHFSKAQHKVARRYSEFEKLHEALAKAWGKQVGGPLELPKLPPKRLNWFNAAMSEKQIDERRLHLEEYLQQIVAQLNWSLDDSLRSFLECDEWLKPRKSKAEKTKKEVGAAG</sequence>
<dbReference type="SUPFAM" id="SSF64268">
    <property type="entry name" value="PX domain"/>
    <property type="match status" value="1"/>
</dbReference>
<gene>
    <name evidence="2" type="ORF">PANT1444_LOCUS17135</name>
</gene>
<dbReference type="PANTHER" id="PTHR10555:SF170">
    <property type="entry name" value="FI18122P1"/>
    <property type="match status" value="1"/>
</dbReference>
<proteinExistence type="predicted"/>
<dbReference type="PANTHER" id="PTHR10555">
    <property type="entry name" value="SORTING NEXIN"/>
    <property type="match status" value="1"/>
</dbReference>
<dbReference type="InterPro" id="IPR036871">
    <property type="entry name" value="PX_dom_sf"/>
</dbReference>
<dbReference type="Pfam" id="PF00787">
    <property type="entry name" value="PX"/>
    <property type="match status" value="1"/>
</dbReference>
<dbReference type="EMBL" id="HBEP01030257">
    <property type="protein sequence ID" value="CAD8503421.1"/>
    <property type="molecule type" value="Transcribed_RNA"/>
</dbReference>
<dbReference type="PROSITE" id="PS50195">
    <property type="entry name" value="PX"/>
    <property type="match status" value="1"/>
</dbReference>
<dbReference type="AlphaFoldDB" id="A0A7S0F6N6"/>
<feature type="domain" description="PX" evidence="1">
    <location>
        <begin position="9"/>
        <end position="134"/>
    </location>
</feature>
<evidence type="ECO:0000313" key="2">
    <source>
        <dbReference type="EMBL" id="CAD8503421.1"/>
    </source>
</evidence>
<dbReference type="InterPro" id="IPR001683">
    <property type="entry name" value="PX_dom"/>
</dbReference>
<organism evidence="2">
    <name type="scientific">Phaeocystis antarctica</name>
    <dbReference type="NCBI Taxonomy" id="33657"/>
    <lineage>
        <taxon>Eukaryota</taxon>
        <taxon>Haptista</taxon>
        <taxon>Haptophyta</taxon>
        <taxon>Prymnesiophyceae</taxon>
        <taxon>Phaeocystales</taxon>
        <taxon>Phaeocystaceae</taxon>
        <taxon>Phaeocystis</taxon>
    </lineage>
</organism>
<accession>A0A7S0F6N6</accession>
<reference evidence="2" key="1">
    <citation type="submission" date="2021-01" db="EMBL/GenBank/DDBJ databases">
        <authorList>
            <person name="Corre E."/>
            <person name="Pelletier E."/>
            <person name="Niang G."/>
            <person name="Scheremetjew M."/>
            <person name="Finn R."/>
            <person name="Kale V."/>
            <person name="Holt S."/>
            <person name="Cochrane G."/>
            <person name="Meng A."/>
            <person name="Brown T."/>
            <person name="Cohen L."/>
        </authorList>
    </citation>
    <scope>NUCLEOTIDE SEQUENCE</scope>
    <source>
        <strain evidence="2">CCMP1374</strain>
    </source>
</reference>
<name>A0A7S0F6N6_9EUKA</name>
<dbReference type="SMART" id="SM00312">
    <property type="entry name" value="PX"/>
    <property type="match status" value="1"/>
</dbReference>
<dbReference type="GO" id="GO:0035091">
    <property type="term" value="F:phosphatidylinositol binding"/>
    <property type="evidence" value="ECO:0007669"/>
    <property type="project" value="InterPro"/>
</dbReference>
<dbReference type="Gene3D" id="3.30.1520.10">
    <property type="entry name" value="Phox-like domain"/>
    <property type="match status" value="1"/>
</dbReference>